<feature type="signal peptide" evidence="1">
    <location>
        <begin position="1"/>
        <end position="18"/>
    </location>
</feature>
<reference evidence="2 3" key="1">
    <citation type="submission" date="2019-09" db="EMBL/GenBank/DDBJ databases">
        <title>Genome sequence and assembly of Flavobacterium sp.</title>
        <authorList>
            <person name="Chhetri G."/>
        </authorList>
    </citation>
    <scope>NUCLEOTIDE SEQUENCE [LARGE SCALE GENOMIC DNA]</scope>
    <source>
        <strain evidence="2 3">SNL9</strain>
    </source>
</reference>
<accession>A0A5M6CRH7</accession>
<dbReference type="Proteomes" id="UP000325141">
    <property type="component" value="Unassembled WGS sequence"/>
</dbReference>
<sequence>MKKFKLLLFIFFPLISLAQKPKIKYLDFDGKEISYSQFNQIQSKGILVGQNDDGTIYRLIKEREKSGKINDYKELVNSLNNSLSTNLDFKKPLFVYYYPGPDATNISKNPTPNGSQIFKDETDVFENKFKETIDGQTLFLYKKESKNVYSNHKYMPWKKDPNNEIEKRFFSEYHYQYASFVVIFPNGDYNAYLGEFSYDYVFDYVKNWKKKNKSK</sequence>
<evidence type="ECO:0000313" key="3">
    <source>
        <dbReference type="Proteomes" id="UP000325141"/>
    </source>
</evidence>
<name>A0A5M6CRH7_9FLAO</name>
<gene>
    <name evidence="2" type="ORF">F0460_03740</name>
</gene>
<dbReference type="RefSeq" id="WP_150010388.1">
    <property type="nucleotide sequence ID" value="NZ_VWSG01000002.1"/>
</dbReference>
<evidence type="ECO:0000256" key="1">
    <source>
        <dbReference type="SAM" id="SignalP"/>
    </source>
</evidence>
<protein>
    <submittedName>
        <fullName evidence="2">Uncharacterized protein</fullName>
    </submittedName>
</protein>
<dbReference type="AlphaFoldDB" id="A0A5M6CRH7"/>
<comment type="caution">
    <text evidence="2">The sequence shown here is derived from an EMBL/GenBank/DDBJ whole genome shotgun (WGS) entry which is preliminary data.</text>
</comment>
<feature type="chain" id="PRO_5024421817" evidence="1">
    <location>
        <begin position="19"/>
        <end position="215"/>
    </location>
</feature>
<keyword evidence="3" id="KW-1185">Reference proteome</keyword>
<organism evidence="2 3">
    <name type="scientific">Paenimyroides baculatum</name>
    <dbReference type="NCBI Taxonomy" id="2608000"/>
    <lineage>
        <taxon>Bacteria</taxon>
        <taxon>Pseudomonadati</taxon>
        <taxon>Bacteroidota</taxon>
        <taxon>Flavobacteriia</taxon>
        <taxon>Flavobacteriales</taxon>
        <taxon>Flavobacteriaceae</taxon>
        <taxon>Paenimyroides</taxon>
    </lineage>
</organism>
<evidence type="ECO:0000313" key="2">
    <source>
        <dbReference type="EMBL" id="KAA5537784.1"/>
    </source>
</evidence>
<proteinExistence type="predicted"/>
<keyword evidence="1" id="KW-0732">Signal</keyword>
<dbReference type="EMBL" id="VWSG01000002">
    <property type="protein sequence ID" value="KAA5537784.1"/>
    <property type="molecule type" value="Genomic_DNA"/>
</dbReference>